<gene>
    <name evidence="2" type="ORF">CMEL01_02574</name>
</gene>
<accession>A0AAI9UJE6</accession>
<dbReference type="AlphaFoldDB" id="A0AAI9UJE6"/>
<evidence type="ECO:0000256" key="1">
    <source>
        <dbReference type="SAM" id="MobiDB-lite"/>
    </source>
</evidence>
<sequence length="130" mass="14972">MVIWHVYAKAKLMDRIEGLGQSQLSDAPDRRGLMFLYGATASPLVCGLERQIRKLARAVYDNPEYTVDEMEVKYIYARPSWVEMLKAAQMLDDAQEGIATMAETNPYWARRVPLDDDDDDDDYDYDNEPV</sequence>
<proteinExistence type="predicted"/>
<evidence type="ECO:0000313" key="2">
    <source>
        <dbReference type="EMBL" id="KAK1459575.1"/>
    </source>
</evidence>
<dbReference type="Proteomes" id="UP001239795">
    <property type="component" value="Unassembled WGS sequence"/>
</dbReference>
<keyword evidence="3" id="KW-1185">Reference proteome</keyword>
<comment type="caution">
    <text evidence="2">The sequence shown here is derived from an EMBL/GenBank/DDBJ whole genome shotgun (WGS) entry which is preliminary data.</text>
</comment>
<name>A0AAI9UJE6_9PEZI</name>
<reference evidence="2 3" key="1">
    <citation type="submission" date="2016-10" db="EMBL/GenBank/DDBJ databases">
        <title>The genome sequence of Colletotrichum fioriniae PJ7.</title>
        <authorList>
            <person name="Baroncelli R."/>
        </authorList>
    </citation>
    <scope>NUCLEOTIDE SEQUENCE [LARGE SCALE GENOMIC DNA]</scope>
    <source>
        <strain evidence="2">Col 31</strain>
    </source>
</reference>
<dbReference type="EMBL" id="MLGG01000013">
    <property type="protein sequence ID" value="KAK1459575.1"/>
    <property type="molecule type" value="Genomic_DNA"/>
</dbReference>
<evidence type="ECO:0000313" key="3">
    <source>
        <dbReference type="Proteomes" id="UP001239795"/>
    </source>
</evidence>
<protein>
    <submittedName>
        <fullName evidence="2">Uncharacterized protein</fullName>
    </submittedName>
</protein>
<organism evidence="2 3">
    <name type="scientific">Colletotrichum melonis</name>
    <dbReference type="NCBI Taxonomy" id="1209925"/>
    <lineage>
        <taxon>Eukaryota</taxon>
        <taxon>Fungi</taxon>
        <taxon>Dikarya</taxon>
        <taxon>Ascomycota</taxon>
        <taxon>Pezizomycotina</taxon>
        <taxon>Sordariomycetes</taxon>
        <taxon>Hypocreomycetidae</taxon>
        <taxon>Glomerellales</taxon>
        <taxon>Glomerellaceae</taxon>
        <taxon>Colletotrichum</taxon>
        <taxon>Colletotrichum acutatum species complex</taxon>
    </lineage>
</organism>
<feature type="compositionally biased region" description="Acidic residues" evidence="1">
    <location>
        <begin position="115"/>
        <end position="130"/>
    </location>
</feature>
<feature type="region of interest" description="Disordered" evidence="1">
    <location>
        <begin position="110"/>
        <end position="130"/>
    </location>
</feature>